<dbReference type="PROSITE" id="PS01033">
    <property type="entry name" value="GLOBIN"/>
    <property type="match status" value="1"/>
</dbReference>
<dbReference type="PANTHER" id="PTHR46458">
    <property type="entry name" value="BLR2807 PROTEIN"/>
    <property type="match status" value="1"/>
</dbReference>
<dbReference type="InterPro" id="IPR009050">
    <property type="entry name" value="Globin-like_sf"/>
</dbReference>
<accession>A0AAD9NWG4</accession>
<dbReference type="PRINTS" id="PR00188">
    <property type="entry name" value="PLANTGLOBIN"/>
</dbReference>
<comment type="caution">
    <text evidence="9">The sequence shown here is derived from an EMBL/GenBank/DDBJ whole genome shotgun (WGS) entry which is preliminary data.</text>
</comment>
<dbReference type="InterPro" id="IPR012292">
    <property type="entry name" value="Globin/Proto"/>
</dbReference>
<evidence type="ECO:0000256" key="6">
    <source>
        <dbReference type="RuleBase" id="RU000356"/>
    </source>
</evidence>
<evidence type="ECO:0000313" key="9">
    <source>
        <dbReference type="EMBL" id="KAK2183684.1"/>
    </source>
</evidence>
<evidence type="ECO:0000256" key="3">
    <source>
        <dbReference type="ARBA" id="ARBA00022621"/>
    </source>
</evidence>
<comment type="similarity">
    <text evidence="6">Belongs to the globin family.</text>
</comment>
<feature type="compositionally biased region" description="Acidic residues" evidence="7">
    <location>
        <begin position="226"/>
        <end position="237"/>
    </location>
</feature>
<feature type="region of interest" description="Disordered" evidence="7">
    <location>
        <begin position="208"/>
        <end position="237"/>
    </location>
</feature>
<evidence type="ECO:0000259" key="8">
    <source>
        <dbReference type="PROSITE" id="PS01033"/>
    </source>
</evidence>
<evidence type="ECO:0000256" key="7">
    <source>
        <dbReference type="SAM" id="MobiDB-lite"/>
    </source>
</evidence>
<dbReference type="InterPro" id="IPR044399">
    <property type="entry name" value="Mb-like_M"/>
</dbReference>
<dbReference type="AlphaFoldDB" id="A0AAD9NWG4"/>
<dbReference type="Pfam" id="PF00042">
    <property type="entry name" value="Globin"/>
    <property type="match status" value="1"/>
</dbReference>
<dbReference type="GO" id="GO:0020037">
    <property type="term" value="F:heme binding"/>
    <property type="evidence" value="ECO:0007669"/>
    <property type="project" value="InterPro"/>
</dbReference>
<evidence type="ECO:0000256" key="2">
    <source>
        <dbReference type="ARBA" id="ARBA00022617"/>
    </source>
</evidence>
<organism evidence="9 10">
    <name type="scientific">Ridgeia piscesae</name>
    <name type="common">Tubeworm</name>
    <dbReference type="NCBI Taxonomy" id="27915"/>
    <lineage>
        <taxon>Eukaryota</taxon>
        <taxon>Metazoa</taxon>
        <taxon>Spiralia</taxon>
        <taxon>Lophotrochozoa</taxon>
        <taxon>Annelida</taxon>
        <taxon>Polychaeta</taxon>
        <taxon>Sedentaria</taxon>
        <taxon>Canalipalpata</taxon>
        <taxon>Sabellida</taxon>
        <taxon>Siboglinidae</taxon>
        <taxon>Ridgeia</taxon>
    </lineage>
</organism>
<dbReference type="EMBL" id="JAODUO010000300">
    <property type="protein sequence ID" value="KAK2183684.1"/>
    <property type="molecule type" value="Genomic_DNA"/>
</dbReference>
<dbReference type="SUPFAM" id="SSF46458">
    <property type="entry name" value="Globin-like"/>
    <property type="match status" value="1"/>
</dbReference>
<dbReference type="Proteomes" id="UP001209878">
    <property type="component" value="Unassembled WGS sequence"/>
</dbReference>
<gene>
    <name evidence="9" type="ORF">NP493_300g03040</name>
</gene>
<protein>
    <recommendedName>
        <fullName evidence="8">Globin domain-containing protein</fullName>
    </recommendedName>
</protein>
<dbReference type="GO" id="GO:0019825">
    <property type="term" value="F:oxygen binding"/>
    <property type="evidence" value="ECO:0007669"/>
    <property type="project" value="InterPro"/>
</dbReference>
<feature type="compositionally biased region" description="Basic and acidic residues" evidence="7">
    <location>
        <begin position="208"/>
        <end position="218"/>
    </location>
</feature>
<evidence type="ECO:0000256" key="1">
    <source>
        <dbReference type="ARBA" id="ARBA00022448"/>
    </source>
</evidence>
<dbReference type="GO" id="GO:0046872">
    <property type="term" value="F:metal ion binding"/>
    <property type="evidence" value="ECO:0007669"/>
    <property type="project" value="UniProtKB-KW"/>
</dbReference>
<evidence type="ECO:0000313" key="10">
    <source>
        <dbReference type="Proteomes" id="UP001209878"/>
    </source>
</evidence>
<dbReference type="InterPro" id="IPR000971">
    <property type="entry name" value="Globin"/>
</dbReference>
<feature type="domain" description="Globin" evidence="8">
    <location>
        <begin position="50"/>
        <end position="198"/>
    </location>
</feature>
<dbReference type="Gene3D" id="1.10.490.10">
    <property type="entry name" value="Globins"/>
    <property type="match status" value="1"/>
</dbReference>
<keyword evidence="1 6" id="KW-0813">Transport</keyword>
<evidence type="ECO:0000256" key="5">
    <source>
        <dbReference type="ARBA" id="ARBA00023004"/>
    </source>
</evidence>
<keyword evidence="2 6" id="KW-0349">Heme</keyword>
<dbReference type="GO" id="GO:0005344">
    <property type="term" value="F:oxygen carrier activity"/>
    <property type="evidence" value="ECO:0007669"/>
    <property type="project" value="UniProtKB-KW"/>
</dbReference>
<dbReference type="PANTHER" id="PTHR46458:SF1">
    <property type="entry name" value="GEO09476P1"/>
    <property type="match status" value="1"/>
</dbReference>
<keyword evidence="5" id="KW-0408">Iron</keyword>
<reference evidence="9" key="1">
    <citation type="journal article" date="2023" name="Mol. Biol. Evol.">
        <title>Third-Generation Sequencing Reveals the Adaptive Role of the Epigenome in Three Deep-Sea Polychaetes.</title>
        <authorList>
            <person name="Perez M."/>
            <person name="Aroh O."/>
            <person name="Sun Y."/>
            <person name="Lan Y."/>
            <person name="Juniper S.K."/>
            <person name="Young C.R."/>
            <person name="Angers B."/>
            <person name="Qian P.Y."/>
        </authorList>
    </citation>
    <scope>NUCLEOTIDE SEQUENCE</scope>
    <source>
        <strain evidence="9">R07B-5</strain>
    </source>
</reference>
<name>A0AAD9NWG4_RIDPI</name>
<dbReference type="CDD" id="cd01040">
    <property type="entry name" value="Mb-like"/>
    <property type="match status" value="1"/>
</dbReference>
<evidence type="ECO:0000256" key="4">
    <source>
        <dbReference type="ARBA" id="ARBA00022723"/>
    </source>
</evidence>
<keyword evidence="10" id="KW-1185">Reference proteome</keyword>
<keyword evidence="4" id="KW-0479">Metal-binding</keyword>
<sequence length="237" mass="27364">MPFKRTPDPEEEDKEPRVVKDGESWKLFHKDMWLRKGLEVNRPADIDTVKITDDQKRVIRDTWKLMSGHLAESGTLMYLRIFQVSPGIKAVFHMENMSPEEIKELPRLKMHSVKFMQAIETAVENLDNMTEVVAPIFINLGRRHIYYKDLSDEFFNVFGGALMYTWHTNMGSAFTDEIRGAWSRLFDYMLQHMRFGFMTALAEKQAEEEAEAAAKEAAMDASGSDVDADEEEDNVSK</sequence>
<dbReference type="InterPro" id="IPR050532">
    <property type="entry name" value="Globin-like_OT"/>
</dbReference>
<proteinExistence type="inferred from homology"/>
<keyword evidence="3 6" id="KW-0561">Oxygen transport</keyword>